<keyword evidence="3" id="KW-1003">Cell membrane</keyword>
<dbReference type="InterPro" id="IPR032471">
    <property type="entry name" value="AGRL2-4_GAIN_subdom_A"/>
</dbReference>
<feature type="disulfide bond" evidence="17">
    <location>
        <begin position="140"/>
        <end position="322"/>
    </location>
</feature>
<dbReference type="Gene3D" id="1.20.1070.10">
    <property type="entry name" value="Rhodopsin 7-helix transmembrane proteins"/>
    <property type="match status" value="1"/>
</dbReference>
<keyword evidence="11 19" id="KW-0472">Membrane</keyword>
<feature type="region of interest" description="Disordered" evidence="18">
    <location>
        <begin position="401"/>
        <end position="449"/>
    </location>
</feature>
<name>A0AAR2LZL2_PYGNA</name>
<dbReference type="InterPro" id="IPR000922">
    <property type="entry name" value="Lectin_gal-bd_dom"/>
</dbReference>
<proteinExistence type="inferred from homology"/>
<dbReference type="PROSITE" id="PS51132">
    <property type="entry name" value="OLF"/>
    <property type="match status" value="1"/>
</dbReference>
<feature type="transmembrane region" description="Helical" evidence="19">
    <location>
        <begin position="1065"/>
        <end position="1088"/>
    </location>
</feature>
<dbReference type="InterPro" id="IPR036445">
    <property type="entry name" value="GPCR_2_extracell_dom_sf"/>
</dbReference>
<dbReference type="PROSITE" id="PS50221">
    <property type="entry name" value="GAIN_B"/>
    <property type="match status" value="1"/>
</dbReference>
<reference evidence="26" key="3">
    <citation type="submission" date="2025-09" db="UniProtKB">
        <authorList>
            <consortium name="Ensembl"/>
        </authorList>
    </citation>
    <scope>IDENTIFICATION</scope>
</reference>
<dbReference type="PANTHER" id="PTHR12011:SF62">
    <property type="entry name" value="ADHESION G PROTEIN-COUPLED RECEPTOR L1"/>
    <property type="match status" value="1"/>
</dbReference>
<feature type="domain" description="G-protein coupled receptors family 2 profile 1" evidence="22">
    <location>
        <begin position="473"/>
        <end position="529"/>
    </location>
</feature>
<comment type="similarity">
    <text evidence="2">Belongs to the G-protein coupled receptor 2 family. Adhesion G-protein coupled receptor (ADGR) subfamily.</text>
</comment>
<feature type="domain" description="SUEL-type lectin" evidence="23">
    <location>
        <begin position="40"/>
        <end position="129"/>
    </location>
</feature>
<dbReference type="Gene3D" id="1.25.40.610">
    <property type="match status" value="1"/>
</dbReference>
<dbReference type="Gene3D" id="4.10.1240.10">
    <property type="entry name" value="GPCR, family 2, extracellular hormone receptor domain"/>
    <property type="match status" value="1"/>
</dbReference>
<sequence length="1523" mass="168838">MALSLWLLCTCVITLSNITPSAQALSRSAMPFGLMRRELACEGYPIELRCPGSDVIMIETANYGRTDDKICDADPFQMENVQCYLPDAFKIMSQRCNNRTQCVVVAGSDVFPDPCPGTYKYLEIQYECVPYKVDQKVFVCPGTLLRVQAASSLQEAEHQSGAWCKDPLQSGDRLYVMPWTPYRTDMLYEYASWEDFRQNRATTTYKLPNRVDGTGFVVYDGAVFYNKERTRNIVKYDLRTRIKSGEAIIANANYHDTSPYRWGGKSDIDLAVDENGLWVIYATEANNGRLVVSQVNPYTLRFEGTWETTFDKRLASNAFMACGVLYAVRSVYQDDDSEAGGDLVLYAYNTNRNQEEPVHIPFPNPYQYISSVDYNPRDNQLYVWNNYNVLRYPLEFGPPDPTTGSLATTQSSSTTPARSFSSSFSPSTTRPLPPTSHPIGAINKAPDLRPITATVPVTRRPPRPPPGPEALLCESRMARGVQWPTTQSGETVDRPCPKGSLGIASFQCASSPVQWNPRGPDLSNCTSPWVNQVAQKIKSGENAANIAGELANHTRGRIHAGDVSSSVRLIEQLLDILDAQLQALRPGSKESAARNYNKLQKRERTCRAYIQAVVQTVDNLLRVEALESWRDMNSSEQAHTATMLLDVMEKGAFLLANNMYGSRFSDHGNNIDLEVHILNTEMDLQDLSFPENNPTDSIQLSASTVKQYSRNGQVKVVFLLYKNLGSFLSTENATVKVEVEPELGGRSLAVNSHVIAASINKESSRVFLTVPVVFTLRHLQLENHFSPNCSFWNYSERTMTGQWSSQGCRLMATNSTHTTCSCSHLTNFAVLMVQHEPNNPGQMHELLLFVITWVGIVISLVCLAICISTFCFLRGLQTDRNTIHKNLCINLFIAELLFLIGIHKTQYHIACPIFAGLLHFFFLAAFSWLCLEGVQLYLMLVEVFESEYSRKKYYYLCGYCFPALVVGISAAIDYRSYGTKKACWLRVDNYFVWSFIGPVSFVIMLNLVFLMVTLHKMVCNSSALKPDSSRLDNIKSWALGAITLLLLLGLTWAFGLLFINEKTVTMAYLFTTFNAFQGMFIFIFHCALQKKVHKEYSKCLRHSYCCGRSSSSSSHGSLKNSALRANNRYYTSSQSRHAAAHRQSRIRRMWNDTVRKQTESSFMAGDINSTPTLNRGTMGNHLLTNPVLQTRTGTSPYNTLLAESFTPPSPGVFNSTGTFRDPKSTLSRNRDHGGMETLPLNGNFNNSYSLRSGPGGPSGPGGGSCDFLGGGDSPPPLLNPRGAETLGGIRRNLSDAAALEKMIISELVHNNLRGGGVGVGGGAGDRACGSLARGHGHTHTERGMAKLVPGQEEEDEDFPQRDILGQRTPQDVELLYKALEEPLLLQQCRAQSVLYQSDPEESESYTAESLGHSGHSGHSGHRGAPESPARDSLYTSITNLRDSPPYPDSSPEPLEVVPRSAQPPQELYYSSGRPALGSRGAPMQTFYQPAATRRPSGEAHPAPEPPANHGAEGDGQMQLVTSL</sequence>
<dbReference type="PRINTS" id="PR01444">
    <property type="entry name" value="LATROPHILIN"/>
</dbReference>
<dbReference type="SMART" id="SM00008">
    <property type="entry name" value="HormR"/>
    <property type="match status" value="1"/>
</dbReference>
<dbReference type="GO" id="GO:0007157">
    <property type="term" value="P:heterophilic cell-cell adhesion via plasma membrane cell adhesion molecules"/>
    <property type="evidence" value="ECO:0007669"/>
    <property type="project" value="TreeGrafter"/>
</dbReference>
<dbReference type="Pfam" id="PF02191">
    <property type="entry name" value="OLF"/>
    <property type="match status" value="1"/>
</dbReference>
<evidence type="ECO:0000256" key="17">
    <source>
        <dbReference type="PROSITE-ProRule" id="PRU00446"/>
    </source>
</evidence>
<feature type="compositionally biased region" description="Low complexity" evidence="18">
    <location>
        <begin position="411"/>
        <end position="430"/>
    </location>
</feature>
<evidence type="ECO:0000256" key="18">
    <source>
        <dbReference type="SAM" id="MobiDB-lite"/>
    </source>
</evidence>
<dbReference type="Pfam" id="PF02140">
    <property type="entry name" value="SUEL_Lectin"/>
    <property type="match status" value="1"/>
</dbReference>
<comment type="subcellular location">
    <subcellularLocation>
        <location evidence="1">Cell membrane</location>
        <topology evidence="1">Multi-pass membrane protein</topology>
    </subcellularLocation>
    <subcellularLocation>
        <location evidence="16">Synaptic cell membrane</location>
    </subcellularLocation>
</comment>
<evidence type="ECO:0000313" key="27">
    <source>
        <dbReference type="Proteomes" id="UP001501920"/>
    </source>
</evidence>
<dbReference type="FunFam" id="2.60.120.740:FF:000001">
    <property type="entry name" value="Adhesion G protein-coupled receptor L2"/>
    <property type="match status" value="1"/>
</dbReference>
<dbReference type="InterPro" id="IPR000832">
    <property type="entry name" value="GPCR_2_secretin-like"/>
</dbReference>
<dbReference type="InterPro" id="IPR017983">
    <property type="entry name" value="GPCR_2_secretin-like_CS"/>
</dbReference>
<feature type="region of interest" description="Disordered" evidence="18">
    <location>
        <begin position="1204"/>
        <end position="1284"/>
    </location>
</feature>
<evidence type="ECO:0000259" key="23">
    <source>
        <dbReference type="PROSITE" id="PS50228"/>
    </source>
</evidence>
<keyword evidence="9" id="KW-0770">Synapse</keyword>
<dbReference type="GO" id="GO:0042734">
    <property type="term" value="C:presynaptic membrane"/>
    <property type="evidence" value="ECO:0007669"/>
    <property type="project" value="TreeGrafter"/>
</dbReference>
<dbReference type="GeneTree" id="ENSGT00940000159684"/>
<evidence type="ECO:0000256" key="9">
    <source>
        <dbReference type="ARBA" id="ARBA00023018"/>
    </source>
</evidence>
<dbReference type="PROSITE" id="PS50228">
    <property type="entry name" value="SUEL_LECTIN"/>
    <property type="match status" value="1"/>
</dbReference>
<keyword evidence="12 17" id="KW-1015">Disulfide bond</keyword>
<feature type="signal peptide" evidence="20">
    <location>
        <begin position="1"/>
        <end position="24"/>
    </location>
</feature>
<feature type="domain" description="GAIN-B" evidence="21">
    <location>
        <begin position="669"/>
        <end position="838"/>
    </location>
</feature>
<evidence type="ECO:0008006" key="28">
    <source>
        <dbReference type="Google" id="ProtNLM"/>
    </source>
</evidence>
<dbReference type="PROSITE" id="PS00650">
    <property type="entry name" value="G_PROTEIN_RECEP_F2_2"/>
    <property type="match status" value="1"/>
</dbReference>
<feature type="transmembrane region" description="Helical" evidence="19">
    <location>
        <begin position="846"/>
        <end position="875"/>
    </location>
</feature>
<dbReference type="InterPro" id="IPR003112">
    <property type="entry name" value="Olfac-like_dom"/>
</dbReference>
<evidence type="ECO:0000313" key="26">
    <source>
        <dbReference type="Ensembl" id="ENSPNAP00000080107.1"/>
    </source>
</evidence>
<keyword evidence="7" id="KW-0677">Repeat</keyword>
<feature type="region of interest" description="Disordered" evidence="18">
    <location>
        <begin position="1330"/>
        <end position="1365"/>
    </location>
</feature>
<evidence type="ECO:0000256" key="10">
    <source>
        <dbReference type="ARBA" id="ARBA00023040"/>
    </source>
</evidence>
<evidence type="ECO:0000256" key="7">
    <source>
        <dbReference type="ARBA" id="ARBA00022737"/>
    </source>
</evidence>
<evidence type="ECO:0000259" key="22">
    <source>
        <dbReference type="PROSITE" id="PS50227"/>
    </source>
</evidence>
<keyword evidence="27" id="KW-1185">Reference proteome</keyword>
<keyword evidence="4" id="KW-0597">Phosphoprotein</keyword>
<keyword evidence="8 19" id="KW-1133">Transmembrane helix</keyword>
<dbReference type="InterPro" id="IPR057244">
    <property type="entry name" value="GAIN_B"/>
</dbReference>
<evidence type="ECO:0000259" key="25">
    <source>
        <dbReference type="PROSITE" id="PS51132"/>
    </source>
</evidence>
<evidence type="ECO:0000259" key="24">
    <source>
        <dbReference type="PROSITE" id="PS50261"/>
    </source>
</evidence>
<feature type="compositionally biased region" description="Gly residues" evidence="18">
    <location>
        <begin position="1253"/>
        <end position="1272"/>
    </location>
</feature>
<dbReference type="Pfam" id="PF02793">
    <property type="entry name" value="HRM"/>
    <property type="match status" value="1"/>
</dbReference>
<evidence type="ECO:0000256" key="20">
    <source>
        <dbReference type="SAM" id="SignalP"/>
    </source>
</evidence>
<dbReference type="GO" id="GO:0007166">
    <property type="term" value="P:cell surface receptor signaling pathway"/>
    <property type="evidence" value="ECO:0007669"/>
    <property type="project" value="InterPro"/>
</dbReference>
<dbReference type="Pfam" id="PF00002">
    <property type="entry name" value="7tm_2"/>
    <property type="match status" value="1"/>
</dbReference>
<dbReference type="PANTHER" id="PTHR12011">
    <property type="entry name" value="ADHESION G-PROTEIN COUPLED RECEPTOR"/>
    <property type="match status" value="1"/>
</dbReference>
<dbReference type="GeneID" id="108429063"/>
<dbReference type="SMART" id="SM00303">
    <property type="entry name" value="GPS"/>
    <property type="match status" value="1"/>
</dbReference>
<organism evidence="26 27">
    <name type="scientific">Pygocentrus nattereri</name>
    <name type="common">Red-bellied piranha</name>
    <dbReference type="NCBI Taxonomy" id="42514"/>
    <lineage>
        <taxon>Eukaryota</taxon>
        <taxon>Metazoa</taxon>
        <taxon>Chordata</taxon>
        <taxon>Craniata</taxon>
        <taxon>Vertebrata</taxon>
        <taxon>Euteleostomi</taxon>
        <taxon>Actinopterygii</taxon>
        <taxon>Neopterygii</taxon>
        <taxon>Teleostei</taxon>
        <taxon>Ostariophysi</taxon>
        <taxon>Characiformes</taxon>
        <taxon>Characoidei</taxon>
        <taxon>Pygocentrus</taxon>
    </lineage>
</organism>
<feature type="region of interest" description="Disordered" evidence="18">
    <location>
        <begin position="1399"/>
        <end position="1523"/>
    </location>
</feature>
<feature type="domain" description="G-protein coupled receptors family 2 profile 2" evidence="24">
    <location>
        <begin position="848"/>
        <end position="1089"/>
    </location>
</feature>
<keyword evidence="6 20" id="KW-0732">Signal</keyword>
<dbReference type="FunFam" id="2.60.220.50:FF:000001">
    <property type="entry name" value="Adhesion G protein-coupled receptor L2"/>
    <property type="match status" value="1"/>
</dbReference>
<accession>A0AAR2LZL2</accession>
<evidence type="ECO:0000256" key="15">
    <source>
        <dbReference type="ARBA" id="ARBA00023224"/>
    </source>
</evidence>
<dbReference type="FunFam" id="1.20.1070.10:FF:000011">
    <property type="entry name" value="Adhesion G protein-coupled receptor L2"/>
    <property type="match status" value="1"/>
</dbReference>
<dbReference type="InterPro" id="IPR017981">
    <property type="entry name" value="GPCR_2-like_7TM"/>
</dbReference>
<dbReference type="PROSITE" id="PS50261">
    <property type="entry name" value="G_PROTEIN_RECEP_F2_4"/>
    <property type="match status" value="1"/>
</dbReference>
<dbReference type="Pfam" id="PF02354">
    <property type="entry name" value="Latrophilin"/>
    <property type="match status" value="1"/>
</dbReference>
<evidence type="ECO:0000256" key="12">
    <source>
        <dbReference type="ARBA" id="ARBA00023157"/>
    </source>
</evidence>
<dbReference type="FunFam" id="1.25.40.610:FF:000001">
    <property type="entry name" value="Adhesion G protein-coupled receptor L2"/>
    <property type="match status" value="1"/>
</dbReference>
<evidence type="ECO:0000256" key="4">
    <source>
        <dbReference type="ARBA" id="ARBA00022553"/>
    </source>
</evidence>
<feature type="domain" description="Olfactomedin-like" evidence="25">
    <location>
        <begin position="139"/>
        <end position="398"/>
    </location>
</feature>
<evidence type="ECO:0000256" key="3">
    <source>
        <dbReference type="ARBA" id="ARBA00022475"/>
    </source>
</evidence>
<dbReference type="RefSeq" id="XP_017556027.1">
    <property type="nucleotide sequence ID" value="XM_017700538.2"/>
</dbReference>
<dbReference type="Proteomes" id="UP001501920">
    <property type="component" value="Chromosome 1"/>
</dbReference>
<evidence type="ECO:0000256" key="16">
    <source>
        <dbReference type="ARBA" id="ARBA00034109"/>
    </source>
</evidence>
<dbReference type="InterPro" id="IPR043159">
    <property type="entry name" value="Lectin_gal-bd_sf"/>
</dbReference>
<dbReference type="GO" id="GO:0030246">
    <property type="term" value="F:carbohydrate binding"/>
    <property type="evidence" value="ECO:0007669"/>
    <property type="project" value="InterPro"/>
</dbReference>
<dbReference type="GO" id="GO:0007189">
    <property type="term" value="P:adenylate cyclase-activating G protein-coupled receptor signaling pathway"/>
    <property type="evidence" value="ECO:0007669"/>
    <property type="project" value="TreeGrafter"/>
</dbReference>
<keyword evidence="14" id="KW-0325">Glycoprotein</keyword>
<evidence type="ECO:0000256" key="6">
    <source>
        <dbReference type="ARBA" id="ARBA00022729"/>
    </source>
</evidence>
<dbReference type="CDD" id="cd22844">
    <property type="entry name" value="Gal_Rha_Lectin_LPHN1"/>
    <property type="match status" value="1"/>
</dbReference>
<feature type="transmembrane region" description="Helical" evidence="19">
    <location>
        <begin position="992"/>
        <end position="1015"/>
    </location>
</feature>
<dbReference type="Ensembl" id="ENSPNAT00000057701.1">
    <property type="protein sequence ID" value="ENSPNAP00000080107.1"/>
    <property type="gene ID" value="ENSPNAG00000018895.2"/>
</dbReference>
<dbReference type="Gene3D" id="2.60.120.740">
    <property type="match status" value="1"/>
</dbReference>
<evidence type="ECO:0000256" key="13">
    <source>
        <dbReference type="ARBA" id="ARBA00023170"/>
    </source>
</evidence>
<dbReference type="Pfam" id="PF01825">
    <property type="entry name" value="GPS"/>
    <property type="match status" value="1"/>
</dbReference>
<evidence type="ECO:0000256" key="14">
    <source>
        <dbReference type="ARBA" id="ARBA00023180"/>
    </source>
</evidence>
<dbReference type="SMART" id="SM00284">
    <property type="entry name" value="OLF"/>
    <property type="match status" value="1"/>
</dbReference>
<dbReference type="SUPFAM" id="SSF81321">
    <property type="entry name" value="Family A G protein-coupled receptor-like"/>
    <property type="match status" value="1"/>
</dbReference>
<feature type="transmembrane region" description="Helical" evidence="19">
    <location>
        <begin position="953"/>
        <end position="972"/>
    </location>
</feature>
<keyword evidence="15" id="KW-0807">Transducer</keyword>
<dbReference type="InterPro" id="IPR046338">
    <property type="entry name" value="GAIN_dom_sf"/>
</dbReference>
<keyword evidence="13" id="KW-0675">Receptor</keyword>
<evidence type="ECO:0000256" key="11">
    <source>
        <dbReference type="ARBA" id="ARBA00023136"/>
    </source>
</evidence>
<dbReference type="RefSeq" id="XP_037397050.1">
    <property type="nucleotide sequence ID" value="XM_037541153.1"/>
</dbReference>
<evidence type="ECO:0000256" key="19">
    <source>
        <dbReference type="SAM" id="Phobius"/>
    </source>
</evidence>
<dbReference type="InterPro" id="IPR003334">
    <property type="entry name" value="GPCR_2_latrophilin_rcpt_C"/>
</dbReference>
<dbReference type="CTD" id="562531"/>
<dbReference type="PROSITE" id="PS50227">
    <property type="entry name" value="G_PROTEIN_RECEP_F2_3"/>
    <property type="match status" value="1"/>
</dbReference>
<feature type="compositionally biased region" description="Polar residues" evidence="18">
    <location>
        <begin position="1240"/>
        <end position="1250"/>
    </location>
</feature>
<evidence type="ECO:0000256" key="8">
    <source>
        <dbReference type="ARBA" id="ARBA00022989"/>
    </source>
</evidence>
<dbReference type="GO" id="GO:0004930">
    <property type="term" value="F:G protein-coupled receptor activity"/>
    <property type="evidence" value="ECO:0007669"/>
    <property type="project" value="UniProtKB-KW"/>
</dbReference>
<dbReference type="Gene3D" id="2.60.220.50">
    <property type="match status" value="1"/>
</dbReference>
<feature type="chain" id="PRO_5043927514" description="Adhesion G protein-coupled receptor L1a" evidence="20">
    <location>
        <begin position="25"/>
        <end position="1523"/>
    </location>
</feature>
<dbReference type="InterPro" id="IPR001879">
    <property type="entry name" value="GPCR_2_extracellular_dom"/>
</dbReference>
<protein>
    <recommendedName>
        <fullName evidence="28">Adhesion G protein-coupled receptor L1a</fullName>
    </recommendedName>
</protein>
<feature type="transmembrane region" description="Helical" evidence="19">
    <location>
        <begin position="917"/>
        <end position="941"/>
    </location>
</feature>
<evidence type="ECO:0000256" key="5">
    <source>
        <dbReference type="ARBA" id="ARBA00022692"/>
    </source>
</evidence>
<evidence type="ECO:0000256" key="1">
    <source>
        <dbReference type="ARBA" id="ARBA00004651"/>
    </source>
</evidence>
<dbReference type="GO" id="GO:0030424">
    <property type="term" value="C:axon"/>
    <property type="evidence" value="ECO:0007669"/>
    <property type="project" value="TreeGrafter"/>
</dbReference>
<dbReference type="Pfam" id="PF16489">
    <property type="entry name" value="GAIN"/>
    <property type="match status" value="1"/>
</dbReference>
<dbReference type="GO" id="GO:0016524">
    <property type="term" value="F:latrotoxin receptor activity"/>
    <property type="evidence" value="ECO:0007669"/>
    <property type="project" value="TreeGrafter"/>
</dbReference>
<dbReference type="PRINTS" id="PR00249">
    <property type="entry name" value="GPCRSECRETIN"/>
</dbReference>
<evidence type="ECO:0000259" key="21">
    <source>
        <dbReference type="PROSITE" id="PS50221"/>
    </source>
</evidence>
<feature type="transmembrane region" description="Helical" evidence="19">
    <location>
        <begin position="1036"/>
        <end position="1059"/>
    </location>
</feature>
<reference evidence="26" key="2">
    <citation type="submission" date="2025-08" db="UniProtKB">
        <authorList>
            <consortium name="Ensembl"/>
        </authorList>
    </citation>
    <scope>IDENTIFICATION</scope>
</reference>
<feature type="compositionally biased region" description="Basic and acidic residues" evidence="18">
    <location>
        <begin position="1220"/>
        <end position="1234"/>
    </location>
</feature>
<dbReference type="InterPro" id="IPR003924">
    <property type="entry name" value="GPCR_2_latrophilin"/>
</dbReference>
<feature type="transmembrane region" description="Helical" evidence="19">
    <location>
        <begin position="887"/>
        <end position="905"/>
    </location>
</feature>
<keyword evidence="10" id="KW-0297">G-protein coupled receptor</keyword>
<keyword evidence="5 19" id="KW-0812">Transmembrane</keyword>
<reference evidence="26 27" key="1">
    <citation type="submission" date="2020-10" db="EMBL/GenBank/DDBJ databases">
        <title>Pygocentrus nattereri (red-bellied piranha) genome, fPygNat1, primary haplotype.</title>
        <authorList>
            <person name="Myers G."/>
            <person name="Meyer A."/>
            <person name="Karagic N."/>
            <person name="Pippel M."/>
            <person name="Winkler S."/>
            <person name="Tracey A."/>
            <person name="Wood J."/>
            <person name="Formenti G."/>
            <person name="Howe K."/>
            <person name="Fedrigo O."/>
            <person name="Jarvis E.D."/>
        </authorList>
    </citation>
    <scope>NUCLEOTIDE SEQUENCE [LARGE SCALE GENOMIC DNA]</scope>
</reference>
<evidence type="ECO:0000256" key="2">
    <source>
        <dbReference type="ARBA" id="ARBA00007343"/>
    </source>
</evidence>
<dbReference type="InterPro" id="IPR000203">
    <property type="entry name" value="GPS"/>
</dbReference>